<name>A0AAE0LJV0_9CHLO</name>
<keyword evidence="5" id="KW-1185">Reference proteome</keyword>
<feature type="compositionally biased region" description="Polar residues" evidence="2">
    <location>
        <begin position="214"/>
        <end position="227"/>
    </location>
</feature>
<dbReference type="SMART" id="SM00271">
    <property type="entry name" value="DnaJ"/>
    <property type="match status" value="1"/>
</dbReference>
<proteinExistence type="predicted"/>
<dbReference type="InterPro" id="IPR051938">
    <property type="entry name" value="Apopto_cytoskel_mod"/>
</dbReference>
<evidence type="ECO:0000256" key="2">
    <source>
        <dbReference type="SAM" id="MobiDB-lite"/>
    </source>
</evidence>
<dbReference type="SUPFAM" id="SSF46565">
    <property type="entry name" value="Chaperone J-domain"/>
    <property type="match status" value="1"/>
</dbReference>
<dbReference type="InterPro" id="IPR001623">
    <property type="entry name" value="DnaJ_domain"/>
</dbReference>
<dbReference type="Pfam" id="PF00226">
    <property type="entry name" value="DnaJ"/>
    <property type="match status" value="1"/>
</dbReference>
<dbReference type="AlphaFoldDB" id="A0AAE0LJV0"/>
<dbReference type="PANTHER" id="PTHR44145:SF3">
    <property type="entry name" value="DNAJ HOMOLOG SUBFAMILY A MEMBER 3, MITOCHONDRIAL"/>
    <property type="match status" value="1"/>
</dbReference>
<feature type="region of interest" description="Disordered" evidence="2">
    <location>
        <begin position="205"/>
        <end position="227"/>
    </location>
</feature>
<dbReference type="PRINTS" id="PR00625">
    <property type="entry name" value="JDOMAIN"/>
</dbReference>
<organism evidence="4 5">
    <name type="scientific">Cymbomonas tetramitiformis</name>
    <dbReference type="NCBI Taxonomy" id="36881"/>
    <lineage>
        <taxon>Eukaryota</taxon>
        <taxon>Viridiplantae</taxon>
        <taxon>Chlorophyta</taxon>
        <taxon>Pyramimonadophyceae</taxon>
        <taxon>Pyramimonadales</taxon>
        <taxon>Pyramimonadaceae</taxon>
        <taxon>Cymbomonas</taxon>
    </lineage>
</organism>
<dbReference type="Proteomes" id="UP001190700">
    <property type="component" value="Unassembled WGS sequence"/>
</dbReference>
<evidence type="ECO:0000256" key="1">
    <source>
        <dbReference type="ARBA" id="ARBA00023186"/>
    </source>
</evidence>
<dbReference type="InterPro" id="IPR036869">
    <property type="entry name" value="J_dom_sf"/>
</dbReference>
<evidence type="ECO:0000313" key="4">
    <source>
        <dbReference type="EMBL" id="KAK3288046.1"/>
    </source>
</evidence>
<comment type="caution">
    <text evidence="4">The sequence shown here is derived from an EMBL/GenBank/DDBJ whole genome shotgun (WGS) entry which is preliminary data.</text>
</comment>
<evidence type="ECO:0000259" key="3">
    <source>
        <dbReference type="PROSITE" id="PS50076"/>
    </source>
</evidence>
<feature type="region of interest" description="Disordered" evidence="2">
    <location>
        <begin position="147"/>
        <end position="190"/>
    </location>
</feature>
<protein>
    <recommendedName>
        <fullName evidence="3">J domain-containing protein</fullName>
    </recommendedName>
</protein>
<gene>
    <name evidence="4" type="ORF">CYMTET_4467</name>
</gene>
<accession>A0AAE0LJV0</accession>
<feature type="region of interest" description="Disordered" evidence="2">
    <location>
        <begin position="55"/>
        <end position="114"/>
    </location>
</feature>
<dbReference type="Gene3D" id="1.10.287.110">
    <property type="entry name" value="DnaJ domain"/>
    <property type="match status" value="1"/>
</dbReference>
<feature type="compositionally biased region" description="Basic and acidic residues" evidence="2">
    <location>
        <begin position="55"/>
        <end position="68"/>
    </location>
</feature>
<dbReference type="PANTHER" id="PTHR44145">
    <property type="entry name" value="DNAJ HOMOLOG SUBFAMILY A MEMBER 3, MITOCHONDRIAL"/>
    <property type="match status" value="1"/>
</dbReference>
<dbReference type="PROSITE" id="PS50076">
    <property type="entry name" value="DNAJ_2"/>
    <property type="match status" value="1"/>
</dbReference>
<feature type="compositionally biased region" description="Polar residues" evidence="2">
    <location>
        <begin position="69"/>
        <end position="95"/>
    </location>
</feature>
<reference evidence="4 5" key="1">
    <citation type="journal article" date="2015" name="Genome Biol. Evol.">
        <title>Comparative Genomics of a Bacterivorous Green Alga Reveals Evolutionary Causalities and Consequences of Phago-Mixotrophic Mode of Nutrition.</title>
        <authorList>
            <person name="Burns J.A."/>
            <person name="Paasch A."/>
            <person name="Narechania A."/>
            <person name="Kim E."/>
        </authorList>
    </citation>
    <scope>NUCLEOTIDE SEQUENCE [LARGE SCALE GENOMIC DNA]</scope>
    <source>
        <strain evidence="4 5">PLY_AMNH</strain>
    </source>
</reference>
<keyword evidence="1" id="KW-0143">Chaperone</keyword>
<dbReference type="EMBL" id="LGRX02000628">
    <property type="protein sequence ID" value="KAK3288046.1"/>
    <property type="molecule type" value="Genomic_DNA"/>
</dbReference>
<dbReference type="CDD" id="cd06257">
    <property type="entry name" value="DnaJ"/>
    <property type="match status" value="1"/>
</dbReference>
<feature type="region of interest" description="Disordered" evidence="2">
    <location>
        <begin position="291"/>
        <end position="313"/>
    </location>
</feature>
<feature type="domain" description="J" evidence="3">
    <location>
        <begin position="3"/>
        <end position="64"/>
    </location>
</feature>
<evidence type="ECO:0000313" key="5">
    <source>
        <dbReference type="Proteomes" id="UP001190700"/>
    </source>
</evidence>
<sequence>MPTHYGILKVEKSATVDDIKKQYRKLAKERHPDKGGSQKEFQELSEAYKVLSSEVDRRNYDLKLRQESQHSSPKTQVRTRATPQRRTSSQQTKVSSPKAAPFQHQAASQAPPEFARNQSARNFSKHGPNLAEKSKIYEWIHNQRQQHYDQKKYGAERAHQRAEQILKPRNRDPPPRRSSHLERDTPMDDAMKARLRRYSTYMEGAHTERHQNGVGRNSDSQPSNGNEHMQGWVDIKVYITRFGTIFHTRRDCWGLRFAFNLQTGDKAQAVADGLQPCPVCSRTLGACGPAEPSLRPSLPEQRPSSAPVKPMPSGRFYVTPSSQSFHRRLSCSGIKGASGISSVVGIPVGRSACALCCL</sequence>